<keyword evidence="2" id="KW-0732">Signal</keyword>
<protein>
    <submittedName>
        <fullName evidence="3">Uncharacterized protein</fullName>
    </submittedName>
</protein>
<dbReference type="Proteomes" id="UP001341840">
    <property type="component" value="Unassembled WGS sequence"/>
</dbReference>
<evidence type="ECO:0000256" key="1">
    <source>
        <dbReference type="SAM" id="MobiDB-lite"/>
    </source>
</evidence>
<feature type="compositionally biased region" description="Polar residues" evidence="1">
    <location>
        <begin position="96"/>
        <end position="111"/>
    </location>
</feature>
<evidence type="ECO:0000256" key="2">
    <source>
        <dbReference type="SAM" id="SignalP"/>
    </source>
</evidence>
<name>A0ABU6Z972_9FABA</name>
<feature type="chain" id="PRO_5045293543" evidence="2">
    <location>
        <begin position="16"/>
        <end position="239"/>
    </location>
</feature>
<sequence>MQQTCCCCLLELAQALVCFGAGVNRPPPIQEMEEPETQVQLDPHGNVPEAGNQLHTPNIQTEQSSAAGKGDSGDINFPNQASNEGRSTYHQDRSGRTQGENQIGSFSNSSVPEVGGKIGELPIEFNTQHQSYSDYQGHAATNLVADKEDDPNKRMPIKELLKQAFREEMCKMVNLNATKKWSYRDNPNSDKKGKSKKEKKLKQCTSEDPYVVEFPDEDEEMLDLSPNQNKYGMSDEELA</sequence>
<organism evidence="3 4">
    <name type="scientific">Stylosanthes scabra</name>
    <dbReference type="NCBI Taxonomy" id="79078"/>
    <lineage>
        <taxon>Eukaryota</taxon>
        <taxon>Viridiplantae</taxon>
        <taxon>Streptophyta</taxon>
        <taxon>Embryophyta</taxon>
        <taxon>Tracheophyta</taxon>
        <taxon>Spermatophyta</taxon>
        <taxon>Magnoliopsida</taxon>
        <taxon>eudicotyledons</taxon>
        <taxon>Gunneridae</taxon>
        <taxon>Pentapetalae</taxon>
        <taxon>rosids</taxon>
        <taxon>fabids</taxon>
        <taxon>Fabales</taxon>
        <taxon>Fabaceae</taxon>
        <taxon>Papilionoideae</taxon>
        <taxon>50 kb inversion clade</taxon>
        <taxon>dalbergioids sensu lato</taxon>
        <taxon>Dalbergieae</taxon>
        <taxon>Pterocarpus clade</taxon>
        <taxon>Stylosanthes</taxon>
    </lineage>
</organism>
<feature type="region of interest" description="Disordered" evidence="1">
    <location>
        <begin position="180"/>
        <end position="239"/>
    </location>
</feature>
<feature type="compositionally biased region" description="Basic residues" evidence="1">
    <location>
        <begin position="193"/>
        <end position="202"/>
    </location>
</feature>
<comment type="caution">
    <text evidence="3">The sequence shown here is derived from an EMBL/GenBank/DDBJ whole genome shotgun (WGS) entry which is preliminary data.</text>
</comment>
<accession>A0ABU6Z972</accession>
<keyword evidence="4" id="KW-1185">Reference proteome</keyword>
<reference evidence="3 4" key="1">
    <citation type="journal article" date="2023" name="Plants (Basel)">
        <title>Bridging the Gap: Combining Genomics and Transcriptomics Approaches to Understand Stylosanthes scabra, an Orphan Legume from the Brazilian Caatinga.</title>
        <authorList>
            <person name="Ferreira-Neto J.R.C."/>
            <person name="da Silva M.D."/>
            <person name="Binneck E."/>
            <person name="de Melo N.F."/>
            <person name="da Silva R.H."/>
            <person name="de Melo A.L.T.M."/>
            <person name="Pandolfi V."/>
            <person name="Bustamante F.O."/>
            <person name="Brasileiro-Vidal A.C."/>
            <person name="Benko-Iseppon A.M."/>
        </authorList>
    </citation>
    <scope>NUCLEOTIDE SEQUENCE [LARGE SCALE GENOMIC DNA]</scope>
    <source>
        <tissue evidence="3">Leaves</tissue>
    </source>
</reference>
<evidence type="ECO:0000313" key="3">
    <source>
        <dbReference type="EMBL" id="MED6217858.1"/>
    </source>
</evidence>
<dbReference type="EMBL" id="JASCZI010271931">
    <property type="protein sequence ID" value="MED6217858.1"/>
    <property type="molecule type" value="Genomic_DNA"/>
</dbReference>
<evidence type="ECO:0000313" key="4">
    <source>
        <dbReference type="Proteomes" id="UP001341840"/>
    </source>
</evidence>
<feature type="signal peptide" evidence="2">
    <location>
        <begin position="1"/>
        <end position="15"/>
    </location>
</feature>
<gene>
    <name evidence="3" type="ORF">PIB30_021499</name>
</gene>
<feature type="compositionally biased region" description="Polar residues" evidence="1">
    <location>
        <begin position="77"/>
        <end position="86"/>
    </location>
</feature>
<proteinExistence type="predicted"/>
<feature type="region of interest" description="Disordered" evidence="1">
    <location>
        <begin position="29"/>
        <end position="117"/>
    </location>
</feature>
<feature type="compositionally biased region" description="Polar residues" evidence="1">
    <location>
        <begin position="53"/>
        <end position="66"/>
    </location>
</feature>